<protein>
    <submittedName>
        <fullName evidence="1">Uncharacterized protein</fullName>
    </submittedName>
</protein>
<proteinExistence type="predicted"/>
<sequence length="548" mass="61107">MEDGSRQGRSLIKQLACCNKTSRDKALRVLLKAWLPSQSELPEDDMKKLWKGLFYCVWHADKVPVQSDLIDRLSSLLLALDLDLSLQYFSAFLLTVRREWSGIDALRLDKFYLLIRRFIHKFFLLLKKNSWNLELSQRLMGILDEKTFSADDKLQGNGVNYHIASVFLEELKSFLPLRSEVLELLFKPFFCAMSKFPDKVLLGKIKSNMFDVLLAMGKRLLEVKKAGNEVDSGDDVVLLGTVALVIRFSSKFFDLGSSPECCQGNRKVLLGLHEEFMKLEKDMASSGLEFSIPDIVNQDEEEEVPTLVPIAHKMEVDAVEGNLGQDEVVANGSNGATKKRLKKSKKDKKATVGSAKKAKNNNDLSGENGNENENVASENGGSYDNEQTNHESTTFLNESVISNLQKQFEKVAAEAGLDDGVASAIDSPEATVTGTLSKKRKRTKSVKEQQSANTDINSGDAEDTISKTEEKSKKKVRFSMKNNLVWKPHSPLPHQSLRLPPSATPRGSALKKGVPPGPVREMPPATKKGKLKKGHRKNASNRRRSMVL</sequence>
<gene>
    <name evidence="1" type="ORF">L6164_011719</name>
</gene>
<evidence type="ECO:0000313" key="1">
    <source>
        <dbReference type="EMBL" id="KAI4344500.1"/>
    </source>
</evidence>
<dbReference type="EMBL" id="CM039430">
    <property type="protein sequence ID" value="KAI4344500.1"/>
    <property type="molecule type" value="Genomic_DNA"/>
</dbReference>
<name>A0ACB9P6Z2_BAUVA</name>
<keyword evidence="2" id="KW-1185">Reference proteome</keyword>
<evidence type="ECO:0000313" key="2">
    <source>
        <dbReference type="Proteomes" id="UP000828941"/>
    </source>
</evidence>
<dbReference type="Proteomes" id="UP000828941">
    <property type="component" value="Chromosome 5"/>
</dbReference>
<comment type="caution">
    <text evidence="1">The sequence shown here is derived from an EMBL/GenBank/DDBJ whole genome shotgun (WGS) entry which is preliminary data.</text>
</comment>
<reference evidence="1 2" key="1">
    <citation type="journal article" date="2022" name="DNA Res.">
        <title>Chromosomal-level genome assembly of the orchid tree Bauhinia variegata (Leguminosae; Cercidoideae) supports the allotetraploid origin hypothesis of Bauhinia.</title>
        <authorList>
            <person name="Zhong Y."/>
            <person name="Chen Y."/>
            <person name="Zheng D."/>
            <person name="Pang J."/>
            <person name="Liu Y."/>
            <person name="Luo S."/>
            <person name="Meng S."/>
            <person name="Qian L."/>
            <person name="Wei D."/>
            <person name="Dai S."/>
            <person name="Zhou R."/>
        </authorList>
    </citation>
    <scope>NUCLEOTIDE SEQUENCE [LARGE SCALE GENOMIC DNA]</scope>
    <source>
        <strain evidence="1">BV-YZ2020</strain>
    </source>
</reference>
<organism evidence="1 2">
    <name type="scientific">Bauhinia variegata</name>
    <name type="common">Purple orchid tree</name>
    <name type="synonym">Phanera variegata</name>
    <dbReference type="NCBI Taxonomy" id="167791"/>
    <lineage>
        <taxon>Eukaryota</taxon>
        <taxon>Viridiplantae</taxon>
        <taxon>Streptophyta</taxon>
        <taxon>Embryophyta</taxon>
        <taxon>Tracheophyta</taxon>
        <taxon>Spermatophyta</taxon>
        <taxon>Magnoliopsida</taxon>
        <taxon>eudicotyledons</taxon>
        <taxon>Gunneridae</taxon>
        <taxon>Pentapetalae</taxon>
        <taxon>rosids</taxon>
        <taxon>fabids</taxon>
        <taxon>Fabales</taxon>
        <taxon>Fabaceae</taxon>
        <taxon>Cercidoideae</taxon>
        <taxon>Cercideae</taxon>
        <taxon>Bauhiniinae</taxon>
        <taxon>Bauhinia</taxon>
    </lineage>
</organism>
<accession>A0ACB9P6Z2</accession>